<dbReference type="Proteomes" id="UP000054776">
    <property type="component" value="Unassembled WGS sequence"/>
</dbReference>
<keyword evidence="1" id="KW-0472">Membrane</keyword>
<sequence>MVTMVYQKAAGMLYMMVAKMTIAMAREKTKNPSSLAQLFNTLGVAGKFENTKHTEHPERDKCTADVFVALQTQANVIGKNGHHVDDTHHGSHEFVPVRSRIKTQQIFNCKNDHTSGVDDKKLNVVQVATGDRLRDGAFDGYDSFAGYGLDHIAEHRDGNEKAGDVIKGQRRGAAVGVFKSAPHFLPYIQVGQNCILGIRIRVLFHQTFLIFTFLVFVIFITAVADHLRHDTEKGELIFESGQAFVFGKMKFARTVKAEYVSKEIRISIEKIFMTLVVVEEVFLFAAEQSFGEFFQSHFPSLETTSTDVDGHFLVAFSFEGKSNGDAGSGCRLRGTQPIAAALANGNQAAMDSISKHQFQIGKINVYKNQHFAFILAL</sequence>
<feature type="transmembrane region" description="Helical" evidence="1">
    <location>
        <begin position="203"/>
        <end position="224"/>
    </location>
</feature>
<dbReference type="EMBL" id="JYDH01000125">
    <property type="protein sequence ID" value="KRY31126.1"/>
    <property type="molecule type" value="Genomic_DNA"/>
</dbReference>
<gene>
    <name evidence="2" type="ORF">T01_2573</name>
</gene>
<keyword evidence="3" id="KW-1185">Reference proteome</keyword>
<proteinExistence type="predicted"/>
<evidence type="ECO:0000256" key="1">
    <source>
        <dbReference type="SAM" id="Phobius"/>
    </source>
</evidence>
<comment type="caution">
    <text evidence="2">The sequence shown here is derived from an EMBL/GenBank/DDBJ whole genome shotgun (WGS) entry which is preliminary data.</text>
</comment>
<keyword evidence="1" id="KW-1133">Transmembrane helix</keyword>
<protein>
    <submittedName>
        <fullName evidence="2">Uncharacterized protein</fullName>
    </submittedName>
</protein>
<organism evidence="2 3">
    <name type="scientific">Trichinella spiralis</name>
    <name type="common">Trichina worm</name>
    <dbReference type="NCBI Taxonomy" id="6334"/>
    <lineage>
        <taxon>Eukaryota</taxon>
        <taxon>Metazoa</taxon>
        <taxon>Ecdysozoa</taxon>
        <taxon>Nematoda</taxon>
        <taxon>Enoplea</taxon>
        <taxon>Dorylaimia</taxon>
        <taxon>Trichinellida</taxon>
        <taxon>Trichinellidae</taxon>
        <taxon>Trichinella</taxon>
    </lineage>
</organism>
<feature type="non-terminal residue" evidence="2">
    <location>
        <position position="377"/>
    </location>
</feature>
<dbReference type="AlphaFoldDB" id="A0A0V1B264"/>
<dbReference type="OrthoDB" id="433309at2759"/>
<keyword evidence="1" id="KW-0812">Transmembrane</keyword>
<reference evidence="2 3" key="1">
    <citation type="submission" date="2015-01" db="EMBL/GenBank/DDBJ databases">
        <title>Evolution of Trichinella species and genotypes.</title>
        <authorList>
            <person name="Korhonen P.K."/>
            <person name="Edoardo P."/>
            <person name="Giuseppe L.R."/>
            <person name="Gasser R.B."/>
        </authorList>
    </citation>
    <scope>NUCLEOTIDE SEQUENCE [LARGE SCALE GENOMIC DNA]</scope>
    <source>
        <strain evidence="2">ISS3</strain>
    </source>
</reference>
<accession>A0A0V1B264</accession>
<name>A0A0V1B264_TRISP</name>
<dbReference type="InParanoid" id="A0A0V1B264"/>
<evidence type="ECO:0000313" key="2">
    <source>
        <dbReference type="EMBL" id="KRY31126.1"/>
    </source>
</evidence>
<evidence type="ECO:0000313" key="3">
    <source>
        <dbReference type="Proteomes" id="UP000054776"/>
    </source>
</evidence>